<dbReference type="Proteomes" id="UP000275530">
    <property type="component" value="Unassembled WGS sequence"/>
</dbReference>
<feature type="domain" description="CusB-like beta-barrel" evidence="3">
    <location>
        <begin position="226"/>
        <end position="297"/>
    </location>
</feature>
<dbReference type="NCBIfam" id="TIGR01730">
    <property type="entry name" value="RND_mfp"/>
    <property type="match status" value="1"/>
</dbReference>
<evidence type="ECO:0000256" key="1">
    <source>
        <dbReference type="ARBA" id="ARBA00009477"/>
    </source>
</evidence>
<dbReference type="PANTHER" id="PTHR30469">
    <property type="entry name" value="MULTIDRUG RESISTANCE PROTEIN MDTA"/>
    <property type="match status" value="1"/>
</dbReference>
<feature type="domain" description="Multidrug resistance protein MdtA-like barrel-sandwich hybrid" evidence="2">
    <location>
        <begin position="94"/>
        <end position="214"/>
    </location>
</feature>
<dbReference type="PANTHER" id="PTHR30469:SF11">
    <property type="entry name" value="BLL4320 PROTEIN"/>
    <property type="match status" value="1"/>
</dbReference>
<dbReference type="InterPro" id="IPR006143">
    <property type="entry name" value="RND_pump_MFP"/>
</dbReference>
<accession>A0A6M7TCZ4</accession>
<dbReference type="SUPFAM" id="SSF111369">
    <property type="entry name" value="HlyD-like secretion proteins"/>
    <property type="match status" value="1"/>
</dbReference>
<dbReference type="Gene3D" id="2.40.420.20">
    <property type="match status" value="1"/>
</dbReference>
<dbReference type="GO" id="GO:1990281">
    <property type="term" value="C:efflux pump complex"/>
    <property type="evidence" value="ECO:0007669"/>
    <property type="project" value="TreeGrafter"/>
</dbReference>
<evidence type="ECO:0000259" key="2">
    <source>
        <dbReference type="Pfam" id="PF25917"/>
    </source>
</evidence>
<evidence type="ECO:0000259" key="4">
    <source>
        <dbReference type="Pfam" id="PF25989"/>
    </source>
</evidence>
<dbReference type="GO" id="GO:0015562">
    <property type="term" value="F:efflux transmembrane transporter activity"/>
    <property type="evidence" value="ECO:0007669"/>
    <property type="project" value="TreeGrafter"/>
</dbReference>
<dbReference type="InterPro" id="IPR058792">
    <property type="entry name" value="Beta-barrel_RND_2"/>
</dbReference>
<dbReference type="AlphaFoldDB" id="A0A6M7TCZ4"/>
<sequence length="386" mass="40341">MPSWKQIVLAFVIVVAATAAWARFYPGAPQVLARWGIDWAYGATPPAKDTAAAGSRQAARNGARIATIVASPAASAVINDRLQAIGTGRANASVTVNSYSSGRLAELLVESGSHVDKGQIIATLDSETEIIAQNRANLALQDAQSKLDRVKSLRASNAATPVAVADAEVVLAGAKLALQDAELALQRRSILAPISGTVGILPISAGNYVTNQSAIATLDDRSSILVDFQVPERFAAAVKVGAQLTATPIANPSSSYTGTVSAIDNHIDEKSRTLLVKAKIANPADSLRAGMSFSITMKFPGETYPAVSPLAILWGSDGAYVWQIEDGKAKRVPVRIIQRNTETVLIDAEIDSGDMVVTEGTQSVSEGGEVRIAGQEQRAANTAEGS</sequence>
<gene>
    <name evidence="5" type="ORF">D3242_16635</name>
</gene>
<comment type="similarity">
    <text evidence="1">Belongs to the membrane fusion protein (MFP) (TC 8.A.1) family.</text>
</comment>
<dbReference type="RefSeq" id="WP_064980827.1">
    <property type="nucleotide sequence ID" value="NZ_CP033507.1"/>
</dbReference>
<protein>
    <submittedName>
        <fullName evidence="5">Efflux RND transporter periplasmic adaptor subunit</fullName>
    </submittedName>
</protein>
<dbReference type="Pfam" id="PF25989">
    <property type="entry name" value="YknX_C"/>
    <property type="match status" value="1"/>
</dbReference>
<evidence type="ECO:0000259" key="3">
    <source>
        <dbReference type="Pfam" id="PF25954"/>
    </source>
</evidence>
<evidence type="ECO:0000313" key="5">
    <source>
        <dbReference type="EMBL" id="RJT32990.1"/>
    </source>
</evidence>
<proteinExistence type="inferred from homology"/>
<dbReference type="Gene3D" id="2.40.50.100">
    <property type="match status" value="1"/>
</dbReference>
<dbReference type="InterPro" id="IPR058625">
    <property type="entry name" value="MdtA-like_BSH"/>
</dbReference>
<dbReference type="FunFam" id="2.40.30.170:FF:000010">
    <property type="entry name" value="Efflux RND transporter periplasmic adaptor subunit"/>
    <property type="match status" value="1"/>
</dbReference>
<dbReference type="Gene3D" id="1.10.287.470">
    <property type="entry name" value="Helix hairpin bin"/>
    <property type="match status" value="1"/>
</dbReference>
<dbReference type="Gene3D" id="2.40.30.170">
    <property type="match status" value="1"/>
</dbReference>
<evidence type="ECO:0000313" key="6">
    <source>
        <dbReference type="Proteomes" id="UP000275530"/>
    </source>
</evidence>
<organism evidence="5 6">
    <name type="scientific">Mesorhizobium jarvisii</name>
    <dbReference type="NCBI Taxonomy" id="1777867"/>
    <lineage>
        <taxon>Bacteria</taxon>
        <taxon>Pseudomonadati</taxon>
        <taxon>Pseudomonadota</taxon>
        <taxon>Alphaproteobacteria</taxon>
        <taxon>Hyphomicrobiales</taxon>
        <taxon>Phyllobacteriaceae</taxon>
        <taxon>Mesorhizobium</taxon>
    </lineage>
</organism>
<reference evidence="5 6" key="1">
    <citation type="submission" date="2018-09" db="EMBL/GenBank/DDBJ databases">
        <title>Mesorhizobium carmichaelinearum sp. nov. isolated from Carmichaelinea spp. root nodules in New Zealand.</title>
        <authorList>
            <person name="De Meyer S.E."/>
        </authorList>
    </citation>
    <scope>NUCLEOTIDE SEQUENCE [LARGE SCALE GENOMIC DNA]</scope>
    <source>
        <strain evidence="5 6">LMG 28313</strain>
    </source>
</reference>
<keyword evidence="6" id="KW-1185">Reference proteome</keyword>
<dbReference type="Pfam" id="PF25917">
    <property type="entry name" value="BSH_RND"/>
    <property type="match status" value="1"/>
</dbReference>
<dbReference type="Pfam" id="PF25954">
    <property type="entry name" value="Beta-barrel_RND_2"/>
    <property type="match status" value="1"/>
</dbReference>
<name>A0A6M7TCZ4_9HYPH</name>
<dbReference type="EMBL" id="QZXA01000006">
    <property type="protein sequence ID" value="RJT32990.1"/>
    <property type="molecule type" value="Genomic_DNA"/>
</dbReference>
<comment type="caution">
    <text evidence="5">The sequence shown here is derived from an EMBL/GenBank/DDBJ whole genome shotgun (WGS) entry which is preliminary data.</text>
</comment>
<dbReference type="InterPro" id="IPR058637">
    <property type="entry name" value="YknX-like_C"/>
</dbReference>
<feature type="domain" description="YknX-like C-terminal permuted SH3-like" evidence="4">
    <location>
        <begin position="311"/>
        <end position="371"/>
    </location>
</feature>